<dbReference type="VEuPathDB" id="AmoebaDB:ACA1_244100"/>
<accession>L8GK02</accession>
<keyword evidence="3" id="KW-0645">Protease</keyword>
<evidence type="ECO:0000313" key="3">
    <source>
        <dbReference type="EMBL" id="ELR13410.1"/>
    </source>
</evidence>
<feature type="domain" description="Plus3" evidence="2">
    <location>
        <begin position="557"/>
        <end position="692"/>
    </location>
</feature>
<dbReference type="Proteomes" id="UP000011083">
    <property type="component" value="Unassembled WGS sequence"/>
</dbReference>
<feature type="compositionally biased region" description="Low complexity" evidence="1">
    <location>
        <begin position="343"/>
        <end position="365"/>
    </location>
</feature>
<feature type="compositionally biased region" description="Low complexity" evidence="1">
    <location>
        <begin position="120"/>
        <end position="142"/>
    </location>
</feature>
<name>L8GK02_ACACF</name>
<dbReference type="RefSeq" id="XP_004335423.1">
    <property type="nucleotide sequence ID" value="XM_004335375.1"/>
</dbReference>
<evidence type="ECO:0000256" key="1">
    <source>
        <dbReference type="SAM" id="MobiDB-lite"/>
    </source>
</evidence>
<dbReference type="InterPro" id="IPR004343">
    <property type="entry name" value="Plus-3_dom"/>
</dbReference>
<protein>
    <submittedName>
        <fullName evidence="3">Papain family cysteine protease subfamily protein</fullName>
    </submittedName>
</protein>
<dbReference type="KEGG" id="acan:ACA1_244100"/>
<feature type="region of interest" description="Disordered" evidence="1">
    <location>
        <begin position="288"/>
        <end position="371"/>
    </location>
</feature>
<dbReference type="GO" id="GO:0006508">
    <property type="term" value="P:proteolysis"/>
    <property type="evidence" value="ECO:0007669"/>
    <property type="project" value="UniProtKB-KW"/>
</dbReference>
<dbReference type="EMBL" id="KB008093">
    <property type="protein sequence ID" value="ELR13410.1"/>
    <property type="molecule type" value="Genomic_DNA"/>
</dbReference>
<dbReference type="GeneID" id="14913917"/>
<feature type="compositionally biased region" description="Basic residues" evidence="1">
    <location>
        <begin position="61"/>
        <end position="75"/>
    </location>
</feature>
<dbReference type="GO" id="GO:0008233">
    <property type="term" value="F:peptidase activity"/>
    <property type="evidence" value="ECO:0007669"/>
    <property type="project" value="UniProtKB-KW"/>
</dbReference>
<dbReference type="GO" id="GO:0003677">
    <property type="term" value="F:DNA binding"/>
    <property type="evidence" value="ECO:0007669"/>
    <property type="project" value="InterPro"/>
</dbReference>
<dbReference type="AlphaFoldDB" id="L8GK02"/>
<gene>
    <name evidence="3" type="ORF">ACA1_244100</name>
</gene>
<keyword evidence="3" id="KW-0378">Hydrolase</keyword>
<reference evidence="3 4" key="1">
    <citation type="journal article" date="2013" name="Genome Biol.">
        <title>Genome of Acanthamoeba castellanii highlights extensive lateral gene transfer and early evolution of tyrosine kinase signaling.</title>
        <authorList>
            <person name="Clarke M."/>
            <person name="Lohan A.J."/>
            <person name="Liu B."/>
            <person name="Lagkouvardos I."/>
            <person name="Roy S."/>
            <person name="Zafar N."/>
            <person name="Bertelli C."/>
            <person name="Schilde C."/>
            <person name="Kianianmomeni A."/>
            <person name="Burglin T.R."/>
            <person name="Frech C."/>
            <person name="Turcotte B."/>
            <person name="Kopec K.O."/>
            <person name="Synnott J.M."/>
            <person name="Choo C."/>
            <person name="Paponov I."/>
            <person name="Finkler A."/>
            <person name="Soon Heng Tan C."/>
            <person name="Hutchins A.P."/>
            <person name="Weinmeier T."/>
            <person name="Rattei T."/>
            <person name="Chu J.S."/>
            <person name="Gimenez G."/>
            <person name="Irimia M."/>
            <person name="Rigden D.J."/>
            <person name="Fitzpatrick D.A."/>
            <person name="Lorenzo-Morales J."/>
            <person name="Bateman A."/>
            <person name="Chiu C.H."/>
            <person name="Tang P."/>
            <person name="Hegemann P."/>
            <person name="Fromm H."/>
            <person name="Raoult D."/>
            <person name="Greub G."/>
            <person name="Miranda-Saavedra D."/>
            <person name="Chen N."/>
            <person name="Nash P."/>
            <person name="Ginger M.L."/>
            <person name="Horn M."/>
            <person name="Schaap P."/>
            <person name="Caler L."/>
            <person name="Loftus B."/>
        </authorList>
    </citation>
    <scope>NUCLEOTIDE SEQUENCE [LARGE SCALE GENOMIC DNA]</scope>
    <source>
        <strain evidence="3 4">Neff</strain>
    </source>
</reference>
<organism evidence="3 4">
    <name type="scientific">Acanthamoeba castellanii (strain ATCC 30010 / Neff)</name>
    <dbReference type="NCBI Taxonomy" id="1257118"/>
    <lineage>
        <taxon>Eukaryota</taxon>
        <taxon>Amoebozoa</taxon>
        <taxon>Discosea</taxon>
        <taxon>Longamoebia</taxon>
        <taxon>Centramoebida</taxon>
        <taxon>Acanthamoebidae</taxon>
        <taxon>Acanthamoeba</taxon>
    </lineage>
</organism>
<feature type="compositionally biased region" description="Basic residues" evidence="1">
    <location>
        <begin position="1"/>
        <end position="10"/>
    </location>
</feature>
<dbReference type="SUPFAM" id="SSF159042">
    <property type="entry name" value="Plus3-like"/>
    <property type="match status" value="1"/>
</dbReference>
<feature type="region of interest" description="Disordered" evidence="1">
    <location>
        <begin position="1"/>
        <end position="272"/>
    </location>
</feature>
<dbReference type="Gene3D" id="3.90.70.200">
    <property type="entry name" value="Plus-3 domain"/>
    <property type="match status" value="1"/>
</dbReference>
<feature type="compositionally biased region" description="Polar residues" evidence="1">
    <location>
        <begin position="313"/>
        <end position="342"/>
    </location>
</feature>
<evidence type="ECO:0000313" key="4">
    <source>
        <dbReference type="Proteomes" id="UP000011083"/>
    </source>
</evidence>
<proteinExistence type="predicted"/>
<keyword evidence="4" id="KW-1185">Reference proteome</keyword>
<evidence type="ECO:0000259" key="2">
    <source>
        <dbReference type="PROSITE" id="PS51360"/>
    </source>
</evidence>
<feature type="compositionally biased region" description="Basic residues" evidence="1">
    <location>
        <begin position="84"/>
        <end position="101"/>
    </location>
</feature>
<feature type="compositionally biased region" description="Acidic residues" evidence="1">
    <location>
        <begin position="197"/>
        <end position="207"/>
    </location>
</feature>
<feature type="compositionally biased region" description="Basic and acidic residues" evidence="1">
    <location>
        <begin position="26"/>
        <end position="41"/>
    </location>
</feature>
<dbReference type="PROSITE" id="PS51360">
    <property type="entry name" value="PLUS3"/>
    <property type="match status" value="1"/>
</dbReference>
<dbReference type="InterPro" id="IPR036128">
    <property type="entry name" value="Plus3-like_sf"/>
</dbReference>
<feature type="compositionally biased region" description="Low complexity" evidence="1">
    <location>
        <begin position="295"/>
        <end position="312"/>
    </location>
</feature>
<dbReference type="Pfam" id="PF03126">
    <property type="entry name" value="Plus-3"/>
    <property type="match status" value="1"/>
</dbReference>
<sequence>MMINTRRRRSLNQPTLTPPASPHTRISAEVEGKPIDAVRSEGDDDEEAVSPTLGSTPSQSTRRRQDRRNRAKAAVKKAIDKSSRTKKAKQTKTSPRSKRVLTRGSSGLKTTSEADKENVDVNVNVDVNTDSLTKPKSSSAKRSTSKSKGTHKSEASSRSSKTALTVRRRSREAAALAASPSRHTDDDEDDDRKLDSKDEEEEEDEEWKEEKRPAKRTKRLPVSVMPSPPLKGFRVGTKQRKRITSASGSFDDLAAMDSDDHPAQESEQTTTRSAIMRKPMLPVRIAEVTKRSKTSDAATTSTSSATISSPVTGNSNAWELSPTSHPSSSRALSTSRYTLACTSPSPSTSPSLPASPSHPHTASDSLSASNDRSWDCLRCGCKGKTTGLPAVGELVAGVVANVNKCGVFVDIGEEPKLQITMSLTSPSTVIAPDEGSIHTGTVSSVHGYGIFITIPGYAKQGMLRRCKDLTCGQTDTGNGRLQYDLELVSDAVGYPSGSAQGVAYGTEQTQPASHNLACLSCGSSSPYVHYSAGTGYGEHLQQQQHPQQQHATADVLDVTLESLQHMRLDRDTLLQWYTTSADQFETIVNGFLVRVKDMSNQYAIGRVVGCERIAPYRHDLLGSLVCNLNLLVRVSGDASEPKPYALYMTSSQPFLRDEFEAYQLRVAMNPEEALTAPSELQQKLRVKRIMHERLLK</sequence>